<accession>A0A1M5YC22</accession>
<evidence type="ECO:0000313" key="3">
    <source>
        <dbReference type="EMBL" id="SHI09073.1"/>
    </source>
</evidence>
<dbReference type="RefSeq" id="WP_128755679.1">
    <property type="nucleotide sequence ID" value="NZ_FQXT01000003.1"/>
</dbReference>
<proteinExistence type="predicted"/>
<feature type="chain" id="PRO_5012929030" description="DUF3324 domain-containing protein" evidence="1">
    <location>
        <begin position="21"/>
        <end position="262"/>
    </location>
</feature>
<dbReference type="AlphaFoldDB" id="A0A1M5YC22"/>
<evidence type="ECO:0000313" key="2">
    <source>
        <dbReference type="EMBL" id="RXG30604.1"/>
    </source>
</evidence>
<dbReference type="OrthoDB" id="1119204at2"/>
<keyword evidence="1" id="KW-0732">Signal</keyword>
<dbReference type="Proteomes" id="UP000184240">
    <property type="component" value="Unassembled WGS sequence"/>
</dbReference>
<dbReference type="EMBL" id="QOVN01000002">
    <property type="protein sequence ID" value="RXG30604.1"/>
    <property type="molecule type" value="Genomic_DNA"/>
</dbReference>
<dbReference type="Proteomes" id="UP000290037">
    <property type="component" value="Unassembled WGS sequence"/>
</dbReference>
<keyword evidence="5" id="KW-1185">Reference proteome</keyword>
<reference evidence="3" key="2">
    <citation type="submission" date="2016-11" db="EMBL/GenBank/DDBJ databases">
        <authorList>
            <person name="Jaros S."/>
            <person name="Januszkiewicz K."/>
            <person name="Wedrychowicz H."/>
        </authorList>
    </citation>
    <scope>NUCLEOTIDE SEQUENCE [LARGE SCALE GENOMIC DNA]</scope>
    <source>
        <strain evidence="3">DSM 19859</strain>
    </source>
</reference>
<reference evidence="2 5" key="3">
    <citation type="submission" date="2018-07" db="EMBL/GenBank/DDBJ databases">
        <title>Leeuwenhoekiella genomics.</title>
        <authorList>
            <person name="Tahon G."/>
            <person name="Willems A."/>
        </authorList>
    </citation>
    <scope>NUCLEOTIDE SEQUENCE [LARGE SCALE GENOMIC DNA]</scope>
    <source>
        <strain evidence="2 5">LMG 24856</strain>
    </source>
</reference>
<name>A0A1M5YC22_9FLAO</name>
<organism evidence="3 4">
    <name type="scientific">Leeuwenhoekiella palythoae</name>
    <dbReference type="NCBI Taxonomy" id="573501"/>
    <lineage>
        <taxon>Bacteria</taxon>
        <taxon>Pseudomonadati</taxon>
        <taxon>Bacteroidota</taxon>
        <taxon>Flavobacteriia</taxon>
        <taxon>Flavobacteriales</taxon>
        <taxon>Flavobacteriaceae</taxon>
        <taxon>Leeuwenhoekiella</taxon>
    </lineage>
</organism>
<evidence type="ECO:0000313" key="5">
    <source>
        <dbReference type="Proteomes" id="UP000290037"/>
    </source>
</evidence>
<evidence type="ECO:0000256" key="1">
    <source>
        <dbReference type="SAM" id="SignalP"/>
    </source>
</evidence>
<dbReference type="EMBL" id="FQXT01000003">
    <property type="protein sequence ID" value="SHI09073.1"/>
    <property type="molecule type" value="Genomic_DNA"/>
</dbReference>
<dbReference type="STRING" id="573501.SAMN04487999_2064"/>
<evidence type="ECO:0000313" key="4">
    <source>
        <dbReference type="Proteomes" id="UP000184240"/>
    </source>
</evidence>
<evidence type="ECO:0008006" key="6">
    <source>
        <dbReference type="Google" id="ProtNLM"/>
    </source>
</evidence>
<gene>
    <name evidence="2" type="ORF">DSM01_1355</name>
    <name evidence="3" type="ORF">SAMN04487999_2064</name>
</gene>
<reference evidence="4" key="1">
    <citation type="submission" date="2016-11" db="EMBL/GenBank/DDBJ databases">
        <authorList>
            <person name="Varghese N."/>
            <person name="Submissions S."/>
        </authorList>
    </citation>
    <scope>NUCLEOTIDE SEQUENCE [LARGE SCALE GENOMIC DNA]</scope>
    <source>
        <strain evidence="4">DSM 19859</strain>
    </source>
</reference>
<protein>
    <recommendedName>
        <fullName evidence="6">DUF3324 domain-containing protein</fullName>
    </recommendedName>
</protein>
<sequence length="262" mass="29889">MRLKIFIIILLALAFVQSSAAGVIVLNGLTHRYSGNQGETIQGEIILYNPTDAKQLIKFELQDVHYSCESSRYFTQNTTHPRSSKTWFNGNLTDYELAPKEKFVYQFEIVIPRNQTIKGSYWNILMIEIDKPMRQNKLASTLGVDSKIRYGIGLITQIGQAEQVAIDFEKAVLDTKKEQTKLNLALINTSFFLEEPNVALEIYDMEGKLMLSKNSSRQKLFPESCSKYLFDISNLPNGKYECLIIAESRNEYVGTQMSLTIE</sequence>
<feature type="signal peptide" evidence="1">
    <location>
        <begin position="1"/>
        <end position="20"/>
    </location>
</feature>